<proteinExistence type="predicted"/>
<protein>
    <submittedName>
        <fullName evidence="1">Uncharacterized protein</fullName>
    </submittedName>
</protein>
<accession>A0A6C0B2E9</accession>
<evidence type="ECO:0000313" key="1">
    <source>
        <dbReference type="EMBL" id="QHS86220.1"/>
    </source>
</evidence>
<dbReference type="EMBL" id="MN739052">
    <property type="protein sequence ID" value="QHS86220.1"/>
    <property type="molecule type" value="Genomic_DNA"/>
</dbReference>
<organism evidence="1">
    <name type="scientific">viral metagenome</name>
    <dbReference type="NCBI Taxonomy" id="1070528"/>
    <lineage>
        <taxon>unclassified sequences</taxon>
        <taxon>metagenomes</taxon>
        <taxon>organismal metagenomes</taxon>
    </lineage>
</organism>
<dbReference type="AlphaFoldDB" id="A0A6C0B2E9"/>
<sequence length="293" mass="34110">MSLYYKLAMILDKKLFLIGLLTLVILISIVFSNVETFEDNGEPIPILNLVLYSSDGGGPYDRMQKMTREYYKKFSFVKTYYYCFKSDLEKDFDLQDDILYVKGDESFIPGILKKTIDAFEYFKNEIPKYKYVVRSNISTIIRFDLLEKDLRKNAVKYGCALCWNMEYNKNKKALPENTIIFSSGTAIIFSPDVIMNIINNKDKIDMGKIDDASIGEFVQNEMPEVEMQPVLKNTTNYGFHFVPNLDEDKEKIKDLIKDNKIIFFRNHNGNRELDANQMHIIIEVLNEGAPTYE</sequence>
<name>A0A6C0B2E9_9ZZZZ</name>
<reference evidence="1" key="1">
    <citation type="journal article" date="2020" name="Nature">
        <title>Giant virus diversity and host interactions through global metagenomics.</title>
        <authorList>
            <person name="Schulz F."/>
            <person name="Roux S."/>
            <person name="Paez-Espino D."/>
            <person name="Jungbluth S."/>
            <person name="Walsh D.A."/>
            <person name="Denef V.J."/>
            <person name="McMahon K.D."/>
            <person name="Konstantinidis K.T."/>
            <person name="Eloe-Fadrosh E.A."/>
            <person name="Kyrpides N.C."/>
            <person name="Woyke T."/>
        </authorList>
    </citation>
    <scope>NUCLEOTIDE SEQUENCE</scope>
    <source>
        <strain evidence="1">GVMAG-M-3300009187-29</strain>
    </source>
</reference>